<feature type="compositionally biased region" description="Low complexity" evidence="1">
    <location>
        <begin position="189"/>
        <end position="227"/>
    </location>
</feature>
<dbReference type="RefSeq" id="WP_097939579.1">
    <property type="nucleotide sequence ID" value="NZ_BLKS01000004.1"/>
</dbReference>
<reference evidence="3" key="3">
    <citation type="submission" date="2020-02" db="EMBL/GenBank/DDBJ databases">
        <authorList>
            <person name="Matsumoto Y."/>
            <person name="Motooka D."/>
            <person name="Nakamura S."/>
        </authorList>
    </citation>
    <scope>NUCLEOTIDE SEQUENCE</scope>
    <source>
        <strain evidence="3">JCM 6377</strain>
    </source>
</reference>
<keyword evidence="2" id="KW-1133">Transmembrane helix</keyword>
<gene>
    <name evidence="4" type="ORF">CQY20_08200</name>
    <name evidence="3" type="ORF">MAGR_71710</name>
</gene>
<evidence type="ECO:0000256" key="1">
    <source>
        <dbReference type="SAM" id="MobiDB-lite"/>
    </source>
</evidence>
<sequence>MTYPPSSSGYPPGQQPTTQFSAPTQQFGKVEQPSTQSSSSATTPGAANPNKLPLILLAVVAVLGLLVYLFSFGTMFKIESTDFPQLGSASGTSLGLGLAVVASLLAALIAGASLLPRQKAPTGVIAAISVLGFLLVLAEIINVPSGVTIGWALYVVILLTFLQSAVSIGALLMDSGIISAPAPKPKFEQQPQYGQYGGPSQYYGQVGSGQHQGQHHQGGPQHQQRPPYGGGQYGGGQYGQQSSSGGYPPIGQQGGPPTPPTGFPTYGQPQSSSSSPTGQVPSQGQSSSSSSSSSNQSGNSTS</sequence>
<keyword evidence="2" id="KW-0812">Transmembrane</keyword>
<dbReference type="AlphaFoldDB" id="A0A2A7N824"/>
<evidence type="ECO:0008006" key="7">
    <source>
        <dbReference type="Google" id="ProtNLM"/>
    </source>
</evidence>
<keyword evidence="2" id="KW-0472">Membrane</keyword>
<dbReference type="Proteomes" id="UP000465302">
    <property type="component" value="Unassembled WGS sequence"/>
</dbReference>
<feature type="region of interest" description="Disordered" evidence="1">
    <location>
        <begin position="1"/>
        <end position="45"/>
    </location>
</feature>
<evidence type="ECO:0000313" key="5">
    <source>
        <dbReference type="Proteomes" id="UP000220914"/>
    </source>
</evidence>
<feature type="compositionally biased region" description="Low complexity" evidence="1">
    <location>
        <begin position="1"/>
        <end position="16"/>
    </location>
</feature>
<evidence type="ECO:0000313" key="3">
    <source>
        <dbReference type="EMBL" id="GFG55730.1"/>
    </source>
</evidence>
<dbReference type="Pfam" id="PF17270">
    <property type="entry name" value="DUF5336"/>
    <property type="match status" value="1"/>
</dbReference>
<reference evidence="3 6" key="2">
    <citation type="journal article" date="2019" name="Emerg. Microbes Infect.">
        <title>Comprehensive subspecies identification of 175 nontuberculous mycobacteria species based on 7547 genomic profiles.</title>
        <authorList>
            <person name="Matsumoto Y."/>
            <person name="Kinjo T."/>
            <person name="Motooka D."/>
            <person name="Nabeya D."/>
            <person name="Jung N."/>
            <person name="Uechi K."/>
            <person name="Horii T."/>
            <person name="Iida T."/>
            <person name="Fujita J."/>
            <person name="Nakamura S."/>
        </authorList>
    </citation>
    <scope>NUCLEOTIDE SEQUENCE [LARGE SCALE GENOMIC DNA]</scope>
    <source>
        <strain evidence="3 6">JCM 6377</strain>
    </source>
</reference>
<feature type="transmembrane region" description="Helical" evidence="2">
    <location>
        <begin position="96"/>
        <end position="115"/>
    </location>
</feature>
<dbReference type="InterPro" id="IPR035166">
    <property type="entry name" value="DUF5336"/>
</dbReference>
<comment type="caution">
    <text evidence="4">The sequence shown here is derived from an EMBL/GenBank/DDBJ whole genome shotgun (WGS) entry which is preliminary data.</text>
</comment>
<feature type="compositionally biased region" description="Low complexity" evidence="1">
    <location>
        <begin position="263"/>
        <end position="302"/>
    </location>
</feature>
<organism evidence="4 5">
    <name type="scientific">Mycolicibacterium agri</name>
    <name type="common">Mycobacterium agri</name>
    <dbReference type="NCBI Taxonomy" id="36811"/>
    <lineage>
        <taxon>Bacteria</taxon>
        <taxon>Bacillati</taxon>
        <taxon>Actinomycetota</taxon>
        <taxon>Actinomycetes</taxon>
        <taxon>Mycobacteriales</taxon>
        <taxon>Mycobacteriaceae</taxon>
        <taxon>Mycolicibacterium</taxon>
    </lineage>
</organism>
<proteinExistence type="predicted"/>
<reference evidence="4 5" key="1">
    <citation type="submission" date="2017-10" db="EMBL/GenBank/DDBJ databases">
        <title>The new phylogeny of genus Mycobacterium.</title>
        <authorList>
            <person name="Tortoli E."/>
            <person name="Trovato A."/>
            <person name="Cirillo D.M."/>
        </authorList>
    </citation>
    <scope>NUCLEOTIDE SEQUENCE [LARGE SCALE GENOMIC DNA]</scope>
    <source>
        <strain evidence="4 5">CCUG37673</strain>
    </source>
</reference>
<dbReference type="EMBL" id="PDCP01000011">
    <property type="protein sequence ID" value="PEG40215.1"/>
    <property type="molecule type" value="Genomic_DNA"/>
</dbReference>
<keyword evidence="5" id="KW-1185">Reference proteome</keyword>
<feature type="transmembrane region" description="Helical" evidence="2">
    <location>
        <begin position="149"/>
        <end position="172"/>
    </location>
</feature>
<evidence type="ECO:0000256" key="2">
    <source>
        <dbReference type="SAM" id="Phobius"/>
    </source>
</evidence>
<feature type="compositionally biased region" description="Gly residues" evidence="1">
    <location>
        <begin position="228"/>
        <end position="238"/>
    </location>
</feature>
<evidence type="ECO:0000313" key="6">
    <source>
        <dbReference type="Proteomes" id="UP000465302"/>
    </source>
</evidence>
<evidence type="ECO:0000313" key="4">
    <source>
        <dbReference type="EMBL" id="PEG40215.1"/>
    </source>
</evidence>
<dbReference type="EMBL" id="BLKS01000004">
    <property type="protein sequence ID" value="GFG55730.1"/>
    <property type="molecule type" value="Genomic_DNA"/>
</dbReference>
<feature type="transmembrane region" description="Helical" evidence="2">
    <location>
        <begin position="122"/>
        <end position="143"/>
    </location>
</feature>
<feature type="region of interest" description="Disordered" evidence="1">
    <location>
        <begin position="188"/>
        <end position="302"/>
    </location>
</feature>
<feature type="transmembrane region" description="Helical" evidence="2">
    <location>
        <begin position="54"/>
        <end position="76"/>
    </location>
</feature>
<dbReference type="OrthoDB" id="4763530at2"/>
<feature type="compositionally biased region" description="Polar residues" evidence="1">
    <location>
        <begin position="17"/>
        <end position="27"/>
    </location>
</feature>
<feature type="compositionally biased region" description="Low complexity" evidence="1">
    <location>
        <begin position="33"/>
        <end position="45"/>
    </location>
</feature>
<protein>
    <recommendedName>
        <fullName evidence="7">34 kDa antigenic protein</fullName>
    </recommendedName>
</protein>
<feature type="compositionally biased region" description="Low complexity" evidence="1">
    <location>
        <begin position="239"/>
        <end position="251"/>
    </location>
</feature>
<accession>A0A2A7N824</accession>
<name>A0A2A7N824_MYCAG</name>
<dbReference type="Proteomes" id="UP000220914">
    <property type="component" value="Unassembled WGS sequence"/>
</dbReference>